<sequence>MDSEESPIETEQAPVVPVPAPVPVTAVPELDDVSLSVPTDPVGEEAEAEKENVAENGDERDENVSKILNRNYYQIAHDLQQHDGSGDTGGNGSLLPEDEDPLDASSSKKTTDHINTEEEEHLDAVGGPLEVVVANPEKTQTPMESFITYEVKTETARLEYAASSLCIRRRFQDFIWLKEKLETHHPGCLIPPLPSKQHMKGILDKFSVEFVRKRCIQLNAFVRRVSAHPKLTRSKFLRKFLTLPSSDFTLVRKSESSGFASKLTNMTKLISPMTIKPKWTAESETQEKLQHRMEGLERNTEVLGNIAQKHIDYYDLLLPSIINWEKSETKEDLCNSLSKFRVATAGSKECAETLHSKLAENIQPVFTEYGRYSDSVKRLLKRRDASQAEVEDFQETISSKKADENATRLGKFTIAGMLSGNSESQRQERISKLQVEIKEFEAAEKCAAKNLEALEEEAKDEILKYNQQRA</sequence>
<dbReference type="SUPFAM" id="SSF64268">
    <property type="entry name" value="PX domain"/>
    <property type="match status" value="1"/>
</dbReference>
<dbReference type="InterPro" id="IPR027267">
    <property type="entry name" value="AH/BAR_dom_sf"/>
</dbReference>
<organism evidence="12 13">
    <name type="scientific">Oikopleura dioica</name>
    <name type="common">Tunicate</name>
    <dbReference type="NCBI Taxonomy" id="34765"/>
    <lineage>
        <taxon>Eukaryota</taxon>
        <taxon>Metazoa</taxon>
        <taxon>Chordata</taxon>
        <taxon>Tunicata</taxon>
        <taxon>Appendicularia</taxon>
        <taxon>Copelata</taxon>
        <taxon>Oikopleuridae</taxon>
        <taxon>Oikopleura</taxon>
    </lineage>
</organism>
<comment type="subcellular location">
    <subcellularLocation>
        <location evidence="2">Cytoplasm</location>
    </subcellularLocation>
    <subcellularLocation>
        <location evidence="1">Endomembrane system</location>
        <topology evidence="1">Peripheral membrane protein</topology>
    </subcellularLocation>
</comment>
<dbReference type="PANTHER" id="PTHR45949">
    <property type="entry name" value="SORTING NEXIN-4"/>
    <property type="match status" value="1"/>
</dbReference>
<feature type="region of interest" description="Disordered" evidence="10">
    <location>
        <begin position="1"/>
        <end position="65"/>
    </location>
</feature>
<dbReference type="EMBL" id="OU015568">
    <property type="protein sequence ID" value="CAG5089439.1"/>
    <property type="molecule type" value="Genomic_DNA"/>
</dbReference>
<evidence type="ECO:0000256" key="2">
    <source>
        <dbReference type="ARBA" id="ARBA00004496"/>
    </source>
</evidence>
<evidence type="ECO:0000256" key="4">
    <source>
        <dbReference type="ARBA" id="ARBA00022448"/>
    </source>
</evidence>
<reference evidence="12 13" key="1">
    <citation type="submission" date="2021-04" db="EMBL/GenBank/DDBJ databases">
        <authorList>
            <person name="Bliznina A."/>
        </authorList>
    </citation>
    <scope>NUCLEOTIDE SEQUENCE [LARGE SCALE GENOMIC DNA]</scope>
</reference>
<evidence type="ECO:0000256" key="1">
    <source>
        <dbReference type="ARBA" id="ARBA00004184"/>
    </source>
</evidence>
<feature type="coiled-coil region" evidence="9">
    <location>
        <begin position="437"/>
        <end position="468"/>
    </location>
</feature>
<name>A0ABN7S3X9_OIKDI</name>
<proteinExistence type="inferred from homology"/>
<evidence type="ECO:0000256" key="6">
    <source>
        <dbReference type="ARBA" id="ARBA00022927"/>
    </source>
</evidence>
<keyword evidence="13" id="KW-1185">Reference proteome</keyword>
<keyword evidence="6" id="KW-0653">Protein transport</keyword>
<keyword evidence="8" id="KW-0472">Membrane</keyword>
<dbReference type="Gene3D" id="3.30.1520.10">
    <property type="entry name" value="Phox-like domain"/>
    <property type="match status" value="1"/>
</dbReference>
<comment type="similarity">
    <text evidence="3">Belongs to the sorting nexin family.</text>
</comment>
<dbReference type="SMART" id="SM00312">
    <property type="entry name" value="PX"/>
    <property type="match status" value="1"/>
</dbReference>
<keyword evidence="4" id="KW-0813">Transport</keyword>
<evidence type="ECO:0000313" key="13">
    <source>
        <dbReference type="Proteomes" id="UP001158576"/>
    </source>
</evidence>
<dbReference type="PROSITE" id="PS50195">
    <property type="entry name" value="PX"/>
    <property type="match status" value="1"/>
</dbReference>
<dbReference type="Gene3D" id="1.20.1270.60">
    <property type="entry name" value="Arfaptin homology (AH) domain/BAR domain"/>
    <property type="match status" value="1"/>
</dbReference>
<dbReference type="PANTHER" id="PTHR45949:SF2">
    <property type="entry name" value="SORTING NEXIN-4"/>
    <property type="match status" value="1"/>
</dbReference>
<keyword evidence="9" id="KW-0175">Coiled coil</keyword>
<keyword evidence="7" id="KW-0446">Lipid-binding</keyword>
<feature type="region of interest" description="Disordered" evidence="10">
    <location>
        <begin position="80"/>
        <end position="122"/>
    </location>
</feature>
<feature type="domain" description="PX" evidence="11">
    <location>
        <begin position="127"/>
        <end position="248"/>
    </location>
</feature>
<protein>
    <submittedName>
        <fullName evidence="12">Oidioi.mRNA.OKI2018_I69.PAR.g12217.t1.cds</fullName>
    </submittedName>
</protein>
<evidence type="ECO:0000313" key="12">
    <source>
        <dbReference type="EMBL" id="CAG5089439.1"/>
    </source>
</evidence>
<accession>A0ABN7S3X9</accession>
<dbReference type="InterPro" id="IPR036871">
    <property type="entry name" value="PX_dom_sf"/>
</dbReference>
<dbReference type="InterPro" id="IPR001683">
    <property type="entry name" value="PX_dom"/>
</dbReference>
<evidence type="ECO:0000256" key="10">
    <source>
        <dbReference type="SAM" id="MobiDB-lite"/>
    </source>
</evidence>
<keyword evidence="5" id="KW-0963">Cytoplasm</keyword>
<evidence type="ECO:0000256" key="3">
    <source>
        <dbReference type="ARBA" id="ARBA00010883"/>
    </source>
</evidence>
<evidence type="ECO:0000259" key="11">
    <source>
        <dbReference type="PROSITE" id="PS50195"/>
    </source>
</evidence>
<evidence type="ECO:0000256" key="8">
    <source>
        <dbReference type="ARBA" id="ARBA00023136"/>
    </source>
</evidence>
<evidence type="ECO:0000256" key="7">
    <source>
        <dbReference type="ARBA" id="ARBA00023121"/>
    </source>
</evidence>
<dbReference type="Proteomes" id="UP001158576">
    <property type="component" value="Chromosome PAR"/>
</dbReference>
<dbReference type="Pfam" id="PF00787">
    <property type="entry name" value="PX"/>
    <property type="match status" value="1"/>
</dbReference>
<evidence type="ECO:0000256" key="5">
    <source>
        <dbReference type="ARBA" id="ARBA00022490"/>
    </source>
</evidence>
<evidence type="ECO:0000256" key="9">
    <source>
        <dbReference type="SAM" id="Coils"/>
    </source>
</evidence>
<gene>
    <name evidence="12" type="ORF">OKIOD_LOCUS3775</name>
</gene>